<feature type="compositionally biased region" description="Low complexity" evidence="1">
    <location>
        <begin position="590"/>
        <end position="613"/>
    </location>
</feature>
<sequence>MSVLSGAAEATREIPDAHPAELGVPQREIDSFRTRAAATVPRAEGDAAVPAAGTAAPEAASAEAVPAGTAPALTAPPVLPRAAGGLRAHVSQTTTSLTPFFDNAGTGRTNPARPWETSQANLFLQSNDMRQGSRVPHEPAVADATVPAAARGAWNDAARLSAKQILLSGPDGAALSPQWSKASDLASGLASSASGKLDTLRGTVVSGAAEPAIRDVATSDAAFHRELSGLFEFDGAEIATHPLTRTLNRLAPSGSLPNADKLVAARSAAALFGPDPMRSQRAMSAIQGGAITLGSGPRGTASSWDQERAWQLAGLLSTTGGGWRALGAMMPRGGAEAAGGMSGAAAELRQKSLKVVLQARHALALDRNATSISQANHARSLRGAAVNALTGLPTRAAVRTETRARADDIELHQIELPSAAPGPLPLNASFAQKVEQAARAVWRDPNAVLDPARPLTNDERLVFAWRQGFRDERSLAESIAQFETAAGHDFGSQEGGSVGQLARRMLPFGEGGTPSVFDAVAAYGAMGAHLRYVHEIQDAYDGHLLGAAQALGEHIGQIPATERPRADALDLAFHAAALNRIVATRQPAPAGEAAADAAEATSAEATDSGATDSGAMAAGATERPRLHNDALSEDERSALIRDAVGEVNAARPGLPPVTIEDAHARLATSPADLPGLVRHARDRAAALSGGAAASLPGAVDEHLGRMGAIERGDPLLPASGSLRDLRAFHLKLVDDLPMGDRVRWLRGQTGGITNSRIGLSRPTTEFSPSHGDHQPDARGAGVSLGGGPDIRGQVTTSSTSFVNSGGYGIDWSMGRQLDLSGSAGAAFSASFLAAARKLGLPVSVGGRLTSTEQMPTGYTLRVRRELDEENGTRKVYADGPRRGEPVSSGETTDAAGTPAKTEDQYRFEMKRLMNAFFDHAESKAAGTAAPESTFFDQVAKLGMGSDLITVARQDHRFSTVSAEINAGVGVQGRWTAAHPGSVSANLSASRQVDLLDGLNRADGSGLDRRLIVQSGHSAREPVGANLAAGLPSIPVSSRPDAAVSSVSLPAVRIAGTQNNMLERGVLASFRTLKRDGAFDQQQTYRDVEFRTLSALEAAIDAEPGPVHAMIGRENLQQALTEMRREDDLNKRYTLRSHATPEVTDYMDTFEALSAAAHAGASSPEKAAAARQLDEKLADELTSLIADDRHYGVQGIYAVESVSNRTRVGMNMIAELDRYASAAGDHETMWIGAGNAAWNQALAARRDAGAAPPAAAVPVSRPVAEADRAAQGTEADI</sequence>
<comment type="caution">
    <text evidence="2">The sequence shown here is derived from an EMBL/GenBank/DDBJ whole genome shotgun (WGS) entry which is preliminary data.</text>
</comment>
<feature type="region of interest" description="Disordered" evidence="1">
    <location>
        <begin position="1252"/>
        <end position="1276"/>
    </location>
</feature>
<feature type="compositionally biased region" description="Basic and acidic residues" evidence="1">
    <location>
        <begin position="869"/>
        <end position="884"/>
    </location>
</feature>
<feature type="region of interest" description="Disordered" evidence="1">
    <location>
        <begin position="590"/>
        <end position="632"/>
    </location>
</feature>
<organism evidence="2 3">
    <name type="scientific">Rhizosaccharibacter radicis</name>
    <dbReference type="NCBI Taxonomy" id="2782605"/>
    <lineage>
        <taxon>Bacteria</taxon>
        <taxon>Pseudomonadati</taxon>
        <taxon>Pseudomonadota</taxon>
        <taxon>Alphaproteobacteria</taxon>
        <taxon>Acetobacterales</taxon>
        <taxon>Acetobacteraceae</taxon>
        <taxon>Rhizosaccharibacter</taxon>
    </lineage>
</organism>
<evidence type="ECO:0000313" key="3">
    <source>
        <dbReference type="Proteomes" id="UP001524547"/>
    </source>
</evidence>
<evidence type="ECO:0000256" key="1">
    <source>
        <dbReference type="SAM" id="MobiDB-lite"/>
    </source>
</evidence>
<protein>
    <submittedName>
        <fullName evidence="2">Uncharacterized protein</fullName>
    </submittedName>
</protein>
<proteinExistence type="predicted"/>
<dbReference type="Proteomes" id="UP001524547">
    <property type="component" value="Unassembled WGS sequence"/>
</dbReference>
<dbReference type="EMBL" id="JAMZEJ010000009">
    <property type="protein sequence ID" value="MCQ8242098.1"/>
    <property type="molecule type" value="Genomic_DNA"/>
</dbReference>
<feature type="region of interest" description="Disordered" evidence="1">
    <location>
        <begin position="753"/>
        <end position="797"/>
    </location>
</feature>
<feature type="compositionally biased region" description="Low complexity" evidence="1">
    <location>
        <begin position="1252"/>
        <end position="1262"/>
    </location>
</feature>
<feature type="compositionally biased region" description="Basic and acidic residues" evidence="1">
    <location>
        <begin position="622"/>
        <end position="632"/>
    </location>
</feature>
<accession>A0ABT1W2H4</accession>
<reference evidence="2 3" key="1">
    <citation type="submission" date="2022-06" db="EMBL/GenBank/DDBJ databases">
        <title>Rhizosaccharibacter gen. nov. sp. nov. KSS12, endophytic bacteria isolated from sugarcane.</title>
        <authorList>
            <person name="Pitiwittayakul N."/>
        </authorList>
    </citation>
    <scope>NUCLEOTIDE SEQUENCE [LARGE SCALE GENOMIC DNA]</scope>
    <source>
        <strain evidence="2 3">KSS12</strain>
    </source>
</reference>
<feature type="region of interest" description="Disordered" evidence="1">
    <location>
        <begin position="869"/>
        <end position="898"/>
    </location>
</feature>
<evidence type="ECO:0000313" key="2">
    <source>
        <dbReference type="EMBL" id="MCQ8242098.1"/>
    </source>
</evidence>
<gene>
    <name evidence="2" type="ORF">NFI88_14760</name>
</gene>
<dbReference type="RefSeq" id="WP_422920852.1">
    <property type="nucleotide sequence ID" value="NZ_JAMZEJ010000009.1"/>
</dbReference>
<feature type="compositionally biased region" description="Basic and acidic residues" evidence="1">
    <location>
        <begin position="10"/>
        <end position="19"/>
    </location>
</feature>
<feature type="compositionally biased region" description="Polar residues" evidence="1">
    <location>
        <begin position="753"/>
        <end position="767"/>
    </location>
</feature>
<keyword evidence="3" id="KW-1185">Reference proteome</keyword>
<name>A0ABT1W2H4_9PROT</name>
<feature type="region of interest" description="Disordered" evidence="1">
    <location>
        <begin position="1"/>
        <end position="24"/>
    </location>
</feature>